<proteinExistence type="inferred from homology"/>
<evidence type="ECO:0000256" key="6">
    <source>
        <dbReference type="ARBA" id="ARBA00022692"/>
    </source>
</evidence>
<feature type="transmembrane region" description="Helical" evidence="9">
    <location>
        <begin position="162"/>
        <end position="187"/>
    </location>
</feature>
<name>A0ABW1ZAN5_9BACT</name>
<feature type="transmembrane region" description="Helical" evidence="9">
    <location>
        <begin position="80"/>
        <end position="106"/>
    </location>
</feature>
<dbReference type="NCBIfam" id="TIGR02138">
    <property type="entry name" value="phosphate_pstC"/>
    <property type="match status" value="1"/>
</dbReference>
<dbReference type="PANTHER" id="PTHR30425">
    <property type="entry name" value="PHOSPHATE TRANSPORT SYSTEM PERMEASE PROTEIN PST"/>
    <property type="match status" value="1"/>
</dbReference>
<evidence type="ECO:0000256" key="10">
    <source>
        <dbReference type="RuleBase" id="RU363054"/>
    </source>
</evidence>
<evidence type="ECO:0000256" key="8">
    <source>
        <dbReference type="ARBA" id="ARBA00023136"/>
    </source>
</evidence>
<comment type="function">
    <text evidence="10">Part of the binding-protein-dependent transport system for phosphate; probably responsible for the translocation of the substrate across the membrane.</text>
</comment>
<feature type="domain" description="ABC transmembrane type-1" evidence="11">
    <location>
        <begin position="81"/>
        <end position="306"/>
    </location>
</feature>
<comment type="similarity">
    <text evidence="2 10">Belongs to the binding-protein-dependent transport system permease family. CysTW subfamily.</text>
</comment>
<dbReference type="EMBL" id="JBHSWI010000001">
    <property type="protein sequence ID" value="MFC6645248.1"/>
    <property type="molecule type" value="Genomic_DNA"/>
</dbReference>
<evidence type="ECO:0000256" key="4">
    <source>
        <dbReference type="ARBA" id="ARBA00022475"/>
    </source>
</evidence>
<evidence type="ECO:0000256" key="7">
    <source>
        <dbReference type="ARBA" id="ARBA00022989"/>
    </source>
</evidence>
<dbReference type="PROSITE" id="PS50928">
    <property type="entry name" value="ABC_TM1"/>
    <property type="match status" value="1"/>
</dbReference>
<dbReference type="CDD" id="cd06261">
    <property type="entry name" value="TM_PBP2"/>
    <property type="match status" value="1"/>
</dbReference>
<keyword evidence="6 9" id="KW-0812">Transmembrane</keyword>
<feature type="transmembrane region" description="Helical" evidence="9">
    <location>
        <begin position="227"/>
        <end position="251"/>
    </location>
</feature>
<dbReference type="SUPFAM" id="SSF161098">
    <property type="entry name" value="MetI-like"/>
    <property type="match status" value="1"/>
</dbReference>
<dbReference type="RefSeq" id="WP_263371628.1">
    <property type="nucleotide sequence ID" value="NZ_JAGSYD010000003.1"/>
</dbReference>
<feature type="transmembrane region" description="Helical" evidence="9">
    <location>
        <begin position="23"/>
        <end position="48"/>
    </location>
</feature>
<dbReference type="Pfam" id="PF00528">
    <property type="entry name" value="BPD_transp_1"/>
    <property type="match status" value="1"/>
</dbReference>
<evidence type="ECO:0000256" key="5">
    <source>
        <dbReference type="ARBA" id="ARBA00022592"/>
    </source>
</evidence>
<dbReference type="Gene3D" id="1.10.3720.10">
    <property type="entry name" value="MetI-like"/>
    <property type="match status" value="1"/>
</dbReference>
<feature type="transmembrane region" description="Helical" evidence="9">
    <location>
        <begin position="283"/>
        <end position="306"/>
    </location>
</feature>
<dbReference type="InterPro" id="IPR011864">
    <property type="entry name" value="Phosphate_PstC"/>
</dbReference>
<evidence type="ECO:0000256" key="2">
    <source>
        <dbReference type="ARBA" id="ARBA00007069"/>
    </source>
</evidence>
<dbReference type="InterPro" id="IPR051124">
    <property type="entry name" value="Phosphate_Transport_Permease"/>
</dbReference>
<keyword evidence="3 9" id="KW-0813">Transport</keyword>
<organism evidence="12 13">
    <name type="scientific">Granulicella cerasi</name>
    <dbReference type="NCBI Taxonomy" id="741063"/>
    <lineage>
        <taxon>Bacteria</taxon>
        <taxon>Pseudomonadati</taxon>
        <taxon>Acidobacteriota</taxon>
        <taxon>Terriglobia</taxon>
        <taxon>Terriglobales</taxon>
        <taxon>Acidobacteriaceae</taxon>
        <taxon>Granulicella</taxon>
    </lineage>
</organism>
<keyword evidence="4 10" id="KW-1003">Cell membrane</keyword>
<protein>
    <recommendedName>
        <fullName evidence="10">Phosphate transport system permease protein</fullName>
    </recommendedName>
</protein>
<evidence type="ECO:0000313" key="13">
    <source>
        <dbReference type="Proteomes" id="UP001596391"/>
    </source>
</evidence>
<dbReference type="Proteomes" id="UP001596391">
    <property type="component" value="Unassembled WGS sequence"/>
</dbReference>
<reference evidence="13" key="1">
    <citation type="journal article" date="2019" name="Int. J. Syst. Evol. Microbiol.">
        <title>The Global Catalogue of Microorganisms (GCM) 10K type strain sequencing project: providing services to taxonomists for standard genome sequencing and annotation.</title>
        <authorList>
            <consortium name="The Broad Institute Genomics Platform"/>
            <consortium name="The Broad Institute Genome Sequencing Center for Infectious Disease"/>
            <person name="Wu L."/>
            <person name="Ma J."/>
        </authorList>
    </citation>
    <scope>NUCLEOTIDE SEQUENCE [LARGE SCALE GENOMIC DNA]</scope>
    <source>
        <strain evidence="13">CGMCC 1.16026</strain>
    </source>
</reference>
<keyword evidence="8 9" id="KW-0472">Membrane</keyword>
<keyword evidence="7 9" id="KW-1133">Transmembrane helix</keyword>
<evidence type="ECO:0000256" key="3">
    <source>
        <dbReference type="ARBA" id="ARBA00022448"/>
    </source>
</evidence>
<accession>A0ABW1ZAN5</accession>
<evidence type="ECO:0000313" key="12">
    <source>
        <dbReference type="EMBL" id="MFC6645248.1"/>
    </source>
</evidence>
<keyword evidence="5 10" id="KW-0592">Phosphate transport</keyword>
<comment type="subcellular location">
    <subcellularLocation>
        <location evidence="1 9">Cell membrane</location>
        <topology evidence="1 9">Multi-pass membrane protein</topology>
    </subcellularLocation>
</comment>
<feature type="transmembrane region" description="Helical" evidence="9">
    <location>
        <begin position="118"/>
        <end position="142"/>
    </location>
</feature>
<evidence type="ECO:0000256" key="9">
    <source>
        <dbReference type="RuleBase" id="RU363032"/>
    </source>
</evidence>
<dbReference type="InterPro" id="IPR035906">
    <property type="entry name" value="MetI-like_sf"/>
</dbReference>
<gene>
    <name evidence="12" type="primary">pstC</name>
    <name evidence="12" type="ORF">ACFQBQ_06530</name>
</gene>
<sequence>MGRAPAAVREFLRARSSGKVGDSVFRGLMLACGLSILAIVALIVVMLVQQSKLSLHEFGFKFFLRSAWDPVAGDFGALPFIYGTLVTSILALLIAVPLALCVAIFIMEICPGPLRGPVAFTTELLAAIPSVVYGLWAVFVLVPLMRDKLGPLLVKLFGWTGLFSGSNFGEGLLTASIVLSIMILPVISSITREVMSAVPVSQKEGVLALGATRWEMIRIAVLRNARVGIVGGIILGFGRALGETMAVTMVIGNHADISRSLFAPGYTLASVIANEFTEATGDLYLSALIEIGLALFLVTIVVNTIARLLVWAVTRGHAVQGQ</sequence>
<comment type="caution">
    <text evidence="12">The sequence shown here is derived from an EMBL/GenBank/DDBJ whole genome shotgun (WGS) entry which is preliminary data.</text>
</comment>
<evidence type="ECO:0000259" key="11">
    <source>
        <dbReference type="PROSITE" id="PS50928"/>
    </source>
</evidence>
<evidence type="ECO:0000256" key="1">
    <source>
        <dbReference type="ARBA" id="ARBA00004651"/>
    </source>
</evidence>
<dbReference type="PANTHER" id="PTHR30425:SF1">
    <property type="entry name" value="PHOSPHATE TRANSPORT SYSTEM PERMEASE PROTEIN PSTC"/>
    <property type="match status" value="1"/>
</dbReference>
<dbReference type="InterPro" id="IPR000515">
    <property type="entry name" value="MetI-like"/>
</dbReference>
<keyword evidence="13" id="KW-1185">Reference proteome</keyword>